<dbReference type="AlphaFoldDB" id="A0A9D4AGC7"/>
<evidence type="ECO:0000313" key="1">
    <source>
        <dbReference type="EMBL" id="KAH1114766.1"/>
    </source>
</evidence>
<sequence>MAALPLSQYGSTYSGAFTNLVFFTQAPHYAPPCPASTPSANDENLGRHCTQPRRKEMKMKMTIEVKMKTKIKKKRNQNPNLYEEEIHLAIGIQWVVAHIWPNNADIFFGASVLVLRCV</sequence>
<name>A0A9D4AGC7_9ROSI</name>
<protein>
    <submittedName>
        <fullName evidence="1">Uncharacterized protein</fullName>
    </submittedName>
</protein>
<dbReference type="OrthoDB" id="10594339at2759"/>
<accession>A0A9D4AGC7</accession>
<gene>
    <name evidence="1" type="ORF">J1N35_008144</name>
</gene>
<organism evidence="1 2">
    <name type="scientific">Gossypium stocksii</name>
    <dbReference type="NCBI Taxonomy" id="47602"/>
    <lineage>
        <taxon>Eukaryota</taxon>
        <taxon>Viridiplantae</taxon>
        <taxon>Streptophyta</taxon>
        <taxon>Embryophyta</taxon>
        <taxon>Tracheophyta</taxon>
        <taxon>Spermatophyta</taxon>
        <taxon>Magnoliopsida</taxon>
        <taxon>eudicotyledons</taxon>
        <taxon>Gunneridae</taxon>
        <taxon>Pentapetalae</taxon>
        <taxon>rosids</taxon>
        <taxon>malvids</taxon>
        <taxon>Malvales</taxon>
        <taxon>Malvaceae</taxon>
        <taxon>Malvoideae</taxon>
        <taxon>Gossypium</taxon>
    </lineage>
</organism>
<keyword evidence="2" id="KW-1185">Reference proteome</keyword>
<proteinExistence type="predicted"/>
<reference evidence="1 2" key="1">
    <citation type="journal article" date="2021" name="Plant Biotechnol. J.">
        <title>Multi-omics assisted identification of the key and species-specific regulatory components of drought-tolerant mechanisms in Gossypium stocksii.</title>
        <authorList>
            <person name="Yu D."/>
            <person name="Ke L."/>
            <person name="Zhang D."/>
            <person name="Wu Y."/>
            <person name="Sun Y."/>
            <person name="Mei J."/>
            <person name="Sun J."/>
            <person name="Sun Y."/>
        </authorList>
    </citation>
    <scope>NUCLEOTIDE SEQUENCE [LARGE SCALE GENOMIC DNA]</scope>
    <source>
        <strain evidence="2">cv. E1</strain>
        <tissue evidence="1">Leaf</tissue>
    </source>
</reference>
<comment type="caution">
    <text evidence="1">The sequence shown here is derived from an EMBL/GenBank/DDBJ whole genome shotgun (WGS) entry which is preliminary data.</text>
</comment>
<dbReference type="EMBL" id="JAIQCV010000003">
    <property type="protein sequence ID" value="KAH1114766.1"/>
    <property type="molecule type" value="Genomic_DNA"/>
</dbReference>
<evidence type="ECO:0000313" key="2">
    <source>
        <dbReference type="Proteomes" id="UP000828251"/>
    </source>
</evidence>
<dbReference type="Proteomes" id="UP000828251">
    <property type="component" value="Unassembled WGS sequence"/>
</dbReference>